<dbReference type="InterPro" id="IPR004843">
    <property type="entry name" value="Calcineurin-like_PHP"/>
</dbReference>
<dbReference type="GO" id="GO:0047631">
    <property type="term" value="F:ADP-ribose diphosphatase activity"/>
    <property type="evidence" value="ECO:0007669"/>
    <property type="project" value="TreeGrafter"/>
</dbReference>
<sequence length="281" mass="31175">MTLTDKPLFRFGVVADPQYAAIPPHVGMNRYYANSLQKLSDAIDVFNGEDLAFVVTLGDIIDRSFKSFDDILPVYERLKAPSRFLLGNHDFSVSAERLDSVVGRLGLEDSYYDFKVGSYRFIALNGNEVSLFAPGEGDAHRALAASHLAVLKAEGAVNAQTWNGALSDTQFAWLEVTLRAAKAAGEMVIILNHYPIYPPNEHNLWDFARVLELIEKYDNIPAYFCGHNHAGNFGEHGGCGFVTFKGMVDTPDENTFAIVDVYAGRLEIRGFGREESRTLVK</sequence>
<proteinExistence type="predicted"/>
<dbReference type="AlphaFoldDB" id="A0A2U2DVK1"/>
<dbReference type="OrthoDB" id="9791866at2"/>
<dbReference type="Gene3D" id="3.60.21.10">
    <property type="match status" value="1"/>
</dbReference>
<dbReference type="Proteomes" id="UP000245252">
    <property type="component" value="Unassembled WGS sequence"/>
</dbReference>
<dbReference type="SUPFAM" id="SSF56300">
    <property type="entry name" value="Metallo-dependent phosphatases"/>
    <property type="match status" value="1"/>
</dbReference>
<evidence type="ECO:0000313" key="3">
    <source>
        <dbReference type="Proteomes" id="UP000245252"/>
    </source>
</evidence>
<dbReference type="InterPro" id="IPR029052">
    <property type="entry name" value="Metallo-depent_PP-like"/>
</dbReference>
<dbReference type="Pfam" id="PF00149">
    <property type="entry name" value="Metallophos"/>
    <property type="match status" value="1"/>
</dbReference>
<organism evidence="2 3">
    <name type="scientific">Metarhizobium album</name>
    <dbReference type="NCBI Taxonomy" id="2182425"/>
    <lineage>
        <taxon>Bacteria</taxon>
        <taxon>Pseudomonadati</taxon>
        <taxon>Pseudomonadota</taxon>
        <taxon>Alphaproteobacteria</taxon>
        <taxon>Hyphomicrobiales</taxon>
        <taxon>Rhizobiaceae</taxon>
        <taxon>Metarhizobium</taxon>
    </lineage>
</organism>
<evidence type="ECO:0000259" key="1">
    <source>
        <dbReference type="Pfam" id="PF00149"/>
    </source>
</evidence>
<dbReference type="GO" id="GO:0047734">
    <property type="term" value="F:CDP-glycerol diphosphatase activity"/>
    <property type="evidence" value="ECO:0007669"/>
    <property type="project" value="TreeGrafter"/>
</dbReference>
<comment type="caution">
    <text evidence="2">The sequence shown here is derived from an EMBL/GenBank/DDBJ whole genome shotgun (WGS) entry which is preliminary data.</text>
</comment>
<dbReference type="PANTHER" id="PTHR16509">
    <property type="match status" value="1"/>
</dbReference>
<evidence type="ECO:0000313" key="2">
    <source>
        <dbReference type="EMBL" id="PWE57326.1"/>
    </source>
</evidence>
<reference evidence="2 3" key="1">
    <citation type="submission" date="2018-05" db="EMBL/GenBank/DDBJ databases">
        <title>The draft genome of strain NS-104.</title>
        <authorList>
            <person name="Hang P."/>
            <person name="Jiang J."/>
        </authorList>
    </citation>
    <scope>NUCLEOTIDE SEQUENCE [LARGE SCALE GENOMIC DNA]</scope>
    <source>
        <strain evidence="2 3">NS-104</strain>
    </source>
</reference>
<gene>
    <name evidence="2" type="ORF">DEM27_06740</name>
</gene>
<dbReference type="PANTHER" id="PTHR16509:SF1">
    <property type="entry name" value="MANGANESE-DEPENDENT ADP-RIBOSE_CDP-ALCOHOL DIPHOSPHATASE"/>
    <property type="match status" value="1"/>
</dbReference>
<dbReference type="RefSeq" id="WP_109457430.1">
    <property type="nucleotide sequence ID" value="NZ_QFBC01000002.1"/>
</dbReference>
<dbReference type="GO" id="GO:0008663">
    <property type="term" value="F:2',3'-cyclic-nucleotide 2'-phosphodiesterase activity"/>
    <property type="evidence" value="ECO:0007669"/>
    <property type="project" value="TreeGrafter"/>
</dbReference>
<dbReference type="EMBL" id="QFBC01000002">
    <property type="protein sequence ID" value="PWE57326.1"/>
    <property type="molecule type" value="Genomic_DNA"/>
</dbReference>
<accession>A0A2U2DVK1</accession>
<feature type="domain" description="Calcineurin-like phosphoesterase" evidence="1">
    <location>
        <begin position="9"/>
        <end position="230"/>
    </location>
</feature>
<protein>
    <submittedName>
        <fullName evidence="2">Phosphatase</fullName>
    </submittedName>
</protein>
<dbReference type="GO" id="GO:0030145">
    <property type="term" value="F:manganese ion binding"/>
    <property type="evidence" value="ECO:0007669"/>
    <property type="project" value="TreeGrafter"/>
</dbReference>
<keyword evidence="3" id="KW-1185">Reference proteome</keyword>
<name>A0A2U2DVK1_9HYPH</name>